<dbReference type="AlphaFoldDB" id="A0A3E3DX24"/>
<gene>
    <name evidence="1" type="ORF">DW687_08555</name>
</gene>
<organism evidence="1 2">
    <name type="scientific">Anaerofustis stercorihominis</name>
    <dbReference type="NCBI Taxonomy" id="214853"/>
    <lineage>
        <taxon>Bacteria</taxon>
        <taxon>Bacillati</taxon>
        <taxon>Bacillota</taxon>
        <taxon>Clostridia</taxon>
        <taxon>Eubacteriales</taxon>
        <taxon>Eubacteriaceae</taxon>
        <taxon>Anaerofustis</taxon>
    </lineage>
</organism>
<dbReference type="Proteomes" id="UP000261212">
    <property type="component" value="Unassembled WGS sequence"/>
</dbReference>
<dbReference type="EMBL" id="QUSM01000004">
    <property type="protein sequence ID" value="RGD73817.1"/>
    <property type="molecule type" value="Genomic_DNA"/>
</dbReference>
<reference evidence="1 2" key="1">
    <citation type="submission" date="2018-08" db="EMBL/GenBank/DDBJ databases">
        <title>A genome reference for cultivated species of the human gut microbiota.</title>
        <authorList>
            <person name="Zou Y."/>
            <person name="Xue W."/>
            <person name="Luo G."/>
        </authorList>
    </citation>
    <scope>NUCLEOTIDE SEQUENCE [LARGE SCALE GENOMIC DNA]</scope>
    <source>
        <strain evidence="1 2">AM25-6</strain>
    </source>
</reference>
<evidence type="ECO:0000313" key="2">
    <source>
        <dbReference type="Proteomes" id="UP000261212"/>
    </source>
</evidence>
<name>A0A3E3DX24_9FIRM</name>
<dbReference type="RefSeq" id="WP_117532434.1">
    <property type="nucleotide sequence ID" value="NZ_QUSM01000004.1"/>
</dbReference>
<sequence>MVQVTRTYENIRGVDFSKEARNVIVTRSPDMVNMWKDYNSDDEAIVTREGFNIVRDFNNTNLALQGIDKKIYGIHFFEDTGSNHRIYHVGPYLIYEGSTIENDEIISSDMNKRKSISFMYNKKLYILDGRSYYRYYIKNEGNKLSHILEKVSDSTRIQKEFNKLDGTTVTSDSELDIPFVPITTMSRAPLGGGDVYQQINILSPYRKNAFIGDSTNKVYSLDTTGIDGNLSNIKVWINDTHIDVVNGTEISYSYQADGSSEVTSETKSFKINSVDAAKGTITFNNAPPKPLTLGESNIIILFKKEISGYADRINKCTMSVRFDNRFFFSGNDTYRNAIFHSELNNPEYIGDLSYYQDGADNEAITSLCVGGNVLWVFKDGREGGTNLYYHTASSSNITLTDSTGNTYTDTKKSYPMKTGKSSFGAIGFSCNFSDDICFLTGKGIYGLQYSDLSSDIYSENFVCSRSKNINKKLLGESNFGDAEVAEYKGYMCILVNGHMYLADSRATFKQNSGFEYEWFYFEHIGIENEGDFHEACYLKSFTKDDEEFLYFGTKYGELGLFSDDTFADNGVGIESYFTTKADNFDIINHLKNTNKRGSILKMKTIPNSSLRVYVKNNKKEDYKFITQLSTTGFDFSSLDFANFTFNTDKIPNYLIVKNKQKKFNEVQYKIAGEGVFKREKTNSKTKGTVVEEKRECKPFGFYSFTVEAIEGGYIKR</sequence>
<proteinExistence type="predicted"/>
<accession>A0A3E3DX24</accession>
<evidence type="ECO:0000313" key="1">
    <source>
        <dbReference type="EMBL" id="RGD73817.1"/>
    </source>
</evidence>
<protein>
    <submittedName>
        <fullName evidence="1">Uncharacterized protein</fullName>
    </submittedName>
</protein>
<comment type="caution">
    <text evidence="1">The sequence shown here is derived from an EMBL/GenBank/DDBJ whole genome shotgun (WGS) entry which is preliminary data.</text>
</comment>